<comment type="cofactor">
    <cofactor evidence="1">
        <name>pyridoxal 5'-phosphate</name>
        <dbReference type="ChEBI" id="CHEBI:597326"/>
    </cofactor>
</comment>
<dbReference type="SUPFAM" id="SSF53686">
    <property type="entry name" value="Tryptophan synthase beta subunit-like PLP-dependent enzymes"/>
    <property type="match status" value="1"/>
</dbReference>
<sequence length="398" mass="42370">MIDISLERAARNPMADRVLPALPFKKDGIDVVRKTVCGWAGYEPSPLRDLSDLASELNVGKIYFKDESTRFGLNSFKPLGGAFAVSRVLARYLASETGVDNPDLSSGMARERMASLTVTAATDGNHGRSVAWGARKYGCRCVIFVCASVSQQRKNAIAAYGAEIRVVDGSFDDAVRKAASTALEEGWFVIPDTSDGSIIDAPRDVTQGYMLMVDEALEQLKDEPPVSHVFLQAGVGGMASASAARFWQAYGEKRPLTILVEPNQCACWYESLVAGEPVAVTGDVDSAMAGLACGEVSLIAWPVLATGADFMVTLNDNAVPVMMRYLAEQGTDDRPVVAGETGISGLAGLVAAAQDNSLRKQMGLGPESRIFVINSEGDTDPEAYKAIVGKSANEVIGR</sequence>
<dbReference type="OrthoDB" id="34584at2"/>
<dbReference type="RefSeq" id="WP_101532459.1">
    <property type="nucleotide sequence ID" value="NZ_JBFHIU010000089.1"/>
</dbReference>
<accession>A0A2N5XVN1</accession>
<organism evidence="4 5">
    <name type="scientific">Cohaesibacter celericrescens</name>
    <dbReference type="NCBI Taxonomy" id="2067669"/>
    <lineage>
        <taxon>Bacteria</taxon>
        <taxon>Pseudomonadati</taxon>
        <taxon>Pseudomonadota</taxon>
        <taxon>Alphaproteobacteria</taxon>
        <taxon>Hyphomicrobiales</taxon>
        <taxon>Cohaesibacteraceae</taxon>
    </lineage>
</organism>
<dbReference type="NCBIfam" id="NF006058">
    <property type="entry name" value="PRK08206.1"/>
    <property type="match status" value="1"/>
</dbReference>
<comment type="caution">
    <text evidence="4">The sequence shown here is derived from an EMBL/GenBank/DDBJ whole genome shotgun (WGS) entry which is preliminary data.</text>
</comment>
<evidence type="ECO:0000256" key="2">
    <source>
        <dbReference type="ARBA" id="ARBA00022898"/>
    </source>
</evidence>
<evidence type="ECO:0000313" key="5">
    <source>
        <dbReference type="Proteomes" id="UP000234881"/>
    </source>
</evidence>
<dbReference type="GO" id="GO:0008838">
    <property type="term" value="F:diaminopropionate ammonia-lyase activity"/>
    <property type="evidence" value="ECO:0007669"/>
    <property type="project" value="InterPro"/>
</dbReference>
<dbReference type="InterPro" id="IPR010081">
    <property type="entry name" value="DiNH2opropionate_NH3_lyase"/>
</dbReference>
<dbReference type="InterPro" id="IPR036052">
    <property type="entry name" value="TrpB-like_PALP_sf"/>
</dbReference>
<dbReference type="AlphaFoldDB" id="A0A2N5XVN1"/>
<dbReference type="PANTHER" id="PTHR42937">
    <property type="match status" value="1"/>
</dbReference>
<gene>
    <name evidence="4" type="ORF">C0081_03645</name>
</gene>
<evidence type="ECO:0000259" key="3">
    <source>
        <dbReference type="Pfam" id="PF00291"/>
    </source>
</evidence>
<evidence type="ECO:0000313" key="4">
    <source>
        <dbReference type="EMBL" id="PLW78566.1"/>
    </source>
</evidence>
<keyword evidence="2" id="KW-0663">Pyridoxal phosphate</keyword>
<dbReference type="EMBL" id="PKUQ01000003">
    <property type="protein sequence ID" value="PLW78566.1"/>
    <property type="molecule type" value="Genomic_DNA"/>
</dbReference>
<dbReference type="Pfam" id="PF00291">
    <property type="entry name" value="PALP"/>
    <property type="match status" value="1"/>
</dbReference>
<dbReference type="GO" id="GO:0030170">
    <property type="term" value="F:pyridoxal phosphate binding"/>
    <property type="evidence" value="ECO:0007669"/>
    <property type="project" value="InterPro"/>
</dbReference>
<keyword evidence="5" id="KW-1185">Reference proteome</keyword>
<dbReference type="Proteomes" id="UP000234881">
    <property type="component" value="Unassembled WGS sequence"/>
</dbReference>
<keyword evidence="4" id="KW-0456">Lyase</keyword>
<dbReference type="NCBIfam" id="TIGR01747">
    <property type="entry name" value="diampropi_NH3ly"/>
    <property type="match status" value="1"/>
</dbReference>
<dbReference type="InterPro" id="IPR001926">
    <property type="entry name" value="TrpB-like_PALP"/>
</dbReference>
<name>A0A2N5XVN1_9HYPH</name>
<dbReference type="Gene3D" id="3.40.50.1100">
    <property type="match status" value="3"/>
</dbReference>
<evidence type="ECO:0000256" key="1">
    <source>
        <dbReference type="ARBA" id="ARBA00001933"/>
    </source>
</evidence>
<reference evidence="4 5" key="1">
    <citation type="submission" date="2018-01" db="EMBL/GenBank/DDBJ databases">
        <title>The draft genome sequence of Cohaesibacter sp. H1304.</title>
        <authorList>
            <person name="Wang N.-N."/>
            <person name="Du Z.-J."/>
        </authorList>
    </citation>
    <scope>NUCLEOTIDE SEQUENCE [LARGE SCALE GENOMIC DNA]</scope>
    <source>
        <strain evidence="4 5">H1304</strain>
    </source>
</reference>
<proteinExistence type="predicted"/>
<feature type="domain" description="Tryptophan synthase beta chain-like PALP" evidence="3">
    <location>
        <begin position="41"/>
        <end position="361"/>
    </location>
</feature>
<dbReference type="PANTHER" id="PTHR42937:SF1">
    <property type="entry name" value="DIAMINOPROPIONATE AMMONIA-LYASE"/>
    <property type="match status" value="1"/>
</dbReference>
<protein>
    <submittedName>
        <fullName evidence="4">Diaminopropionate ammonia-lyase</fullName>
    </submittedName>
</protein>